<name>B9YCT7_9FIRM</name>
<dbReference type="HOGENOM" id="CLU_3153657_0_0_9"/>
<evidence type="ECO:0000313" key="1">
    <source>
        <dbReference type="EMBL" id="EEF66181.1"/>
    </source>
</evidence>
<accession>B9YCT7</accession>
<dbReference type="Proteomes" id="UP000005950">
    <property type="component" value="Unassembled WGS sequence"/>
</dbReference>
<dbReference type="AlphaFoldDB" id="B9YCT7"/>
<organism evidence="1 2">
    <name type="scientific">Holdemania filiformis DSM 12042</name>
    <dbReference type="NCBI Taxonomy" id="545696"/>
    <lineage>
        <taxon>Bacteria</taxon>
        <taxon>Bacillati</taxon>
        <taxon>Bacillota</taxon>
        <taxon>Erysipelotrichia</taxon>
        <taxon>Erysipelotrichales</taxon>
        <taxon>Erysipelotrichaceae</taxon>
        <taxon>Holdemania</taxon>
    </lineage>
</organism>
<evidence type="ECO:0000313" key="2">
    <source>
        <dbReference type="Proteomes" id="UP000005950"/>
    </source>
</evidence>
<dbReference type="STRING" id="545696.HOLDEFILI_03648"/>
<reference evidence="1 2" key="1">
    <citation type="submission" date="2008-12" db="EMBL/GenBank/DDBJ databases">
        <authorList>
            <person name="Fulton L."/>
            <person name="Clifton S."/>
            <person name="Fulton B."/>
            <person name="Xu J."/>
            <person name="Minx P."/>
            <person name="Pepin K.H."/>
            <person name="Johnson M."/>
            <person name="Bhonagiri V."/>
            <person name="Nash W.E."/>
            <person name="Mardis E.R."/>
            <person name="Wilson R.K."/>
        </authorList>
    </citation>
    <scope>NUCLEOTIDE SEQUENCE [LARGE SCALE GENOMIC DNA]</scope>
    <source>
        <strain evidence="1 2">DSM 12042</strain>
    </source>
</reference>
<comment type="caution">
    <text evidence="1">The sequence shown here is derived from an EMBL/GenBank/DDBJ whole genome shotgun (WGS) entry which is preliminary data.</text>
</comment>
<reference evidence="1 2" key="2">
    <citation type="submission" date="2009-02" db="EMBL/GenBank/DDBJ databases">
        <title>Draft genome sequence of Holdemania filiformis DSM 12042.</title>
        <authorList>
            <person name="Sudarsanam P."/>
            <person name="Ley R."/>
            <person name="Guruge J."/>
            <person name="Turnbaugh P.J."/>
            <person name="Mahowald M."/>
            <person name="Liep D."/>
            <person name="Gordon J."/>
        </authorList>
    </citation>
    <scope>NUCLEOTIDE SEQUENCE [LARGE SCALE GENOMIC DNA]</scope>
    <source>
        <strain evidence="1 2">DSM 12042</strain>
    </source>
</reference>
<protein>
    <submittedName>
        <fullName evidence="1">Uncharacterized protein</fullName>
    </submittedName>
</protein>
<dbReference type="EMBL" id="ACCF01000231">
    <property type="protein sequence ID" value="EEF66181.1"/>
    <property type="molecule type" value="Genomic_DNA"/>
</dbReference>
<proteinExistence type="predicted"/>
<sequence length="48" mass="5685">MDGDENAHRLFYCLSAVILKTWTCGPVFWTWMIPHQREKSWTELPAAF</sequence>
<gene>
    <name evidence="1" type="ORF">HOLDEFILI_03648</name>
</gene>